<dbReference type="OrthoDB" id="9805228at2"/>
<accession>A0A0R3L1E5</accession>
<evidence type="ECO:0000256" key="1">
    <source>
        <dbReference type="ARBA" id="ARBA00006817"/>
    </source>
</evidence>
<evidence type="ECO:0000259" key="2">
    <source>
        <dbReference type="Pfam" id="PF08327"/>
    </source>
</evidence>
<proteinExistence type="inferred from homology"/>
<dbReference type="CDD" id="cd08894">
    <property type="entry name" value="SRPBCC_CalC_Aha1-like_1"/>
    <property type="match status" value="1"/>
</dbReference>
<comment type="caution">
    <text evidence="3">The sequence shown here is derived from an EMBL/GenBank/DDBJ whole genome shotgun (WGS) entry which is preliminary data.</text>
</comment>
<gene>
    <name evidence="3" type="ORF">CP49_35645</name>
</gene>
<name>A0A0R3L1E5_9BRAD</name>
<dbReference type="Pfam" id="PF08327">
    <property type="entry name" value="AHSA1"/>
    <property type="match status" value="1"/>
</dbReference>
<comment type="similarity">
    <text evidence="1">Belongs to the AHA1 family.</text>
</comment>
<dbReference type="Gene3D" id="3.30.530.20">
    <property type="match status" value="1"/>
</dbReference>
<reference evidence="3 4" key="1">
    <citation type="submission" date="2014-03" db="EMBL/GenBank/DDBJ databases">
        <title>Bradyrhizobium valentinum sp. nov., isolated from effective nodules of Lupinus mariae-josephae, a lupine endemic of basic-lime soils in Eastern Spain.</title>
        <authorList>
            <person name="Duran D."/>
            <person name="Rey L."/>
            <person name="Navarro A."/>
            <person name="Busquets A."/>
            <person name="Imperial J."/>
            <person name="Ruiz-Argueso T."/>
        </authorList>
    </citation>
    <scope>NUCLEOTIDE SEQUENCE [LARGE SCALE GENOMIC DNA]</scope>
    <source>
        <strain evidence="3 4">LmjM3</strain>
    </source>
</reference>
<dbReference type="RefSeq" id="WP_057854007.1">
    <property type="nucleotide sequence ID" value="NZ_LLXX01000174.1"/>
</dbReference>
<dbReference type="PANTHER" id="PTHR36929:SF5">
    <property type="entry name" value="BLR6751 PROTEIN"/>
    <property type="match status" value="1"/>
</dbReference>
<evidence type="ECO:0000313" key="3">
    <source>
        <dbReference type="EMBL" id="KRQ98968.1"/>
    </source>
</evidence>
<dbReference type="AlphaFoldDB" id="A0A0R3L1E5"/>
<dbReference type="Proteomes" id="UP000051913">
    <property type="component" value="Unassembled WGS sequence"/>
</dbReference>
<dbReference type="STRING" id="1518501.CQ10_25505"/>
<sequence length="167" mass="19132">MPANASQNETPLSTWALDREIVLSRVINAPRELVFSAWVDPRHLPQWFGPAGFRVETKSMDIRVNGEWRFDMIAPDGKRYTNRMQFRRIERPHLIEIDHGADKDNDPGIFRTTITFDEQSDGKTVITLRQLHPTKAQRDAGIGFGAVEFGYQTLEKLAQHVERSNAT</sequence>
<dbReference type="SUPFAM" id="SSF55961">
    <property type="entry name" value="Bet v1-like"/>
    <property type="match status" value="1"/>
</dbReference>
<dbReference type="InterPro" id="IPR013538">
    <property type="entry name" value="ASHA1/2-like_C"/>
</dbReference>
<dbReference type="PANTHER" id="PTHR36929">
    <property type="entry name" value="ATTACHMENT SUBUNIT, PUTATIVE-RELATED"/>
    <property type="match status" value="1"/>
</dbReference>
<protein>
    <submittedName>
        <fullName evidence="3">ATPase</fullName>
    </submittedName>
</protein>
<dbReference type="InterPro" id="IPR023393">
    <property type="entry name" value="START-like_dom_sf"/>
</dbReference>
<evidence type="ECO:0000313" key="4">
    <source>
        <dbReference type="Proteomes" id="UP000051913"/>
    </source>
</evidence>
<keyword evidence="4" id="KW-1185">Reference proteome</keyword>
<organism evidence="3 4">
    <name type="scientific">Bradyrhizobium valentinum</name>
    <dbReference type="NCBI Taxonomy" id="1518501"/>
    <lineage>
        <taxon>Bacteria</taxon>
        <taxon>Pseudomonadati</taxon>
        <taxon>Pseudomonadota</taxon>
        <taxon>Alphaproteobacteria</taxon>
        <taxon>Hyphomicrobiales</taxon>
        <taxon>Nitrobacteraceae</taxon>
        <taxon>Bradyrhizobium</taxon>
    </lineage>
</organism>
<dbReference type="EMBL" id="LLXX01000174">
    <property type="protein sequence ID" value="KRQ98968.1"/>
    <property type="molecule type" value="Genomic_DNA"/>
</dbReference>
<feature type="domain" description="Activator of Hsp90 ATPase homologue 1/2-like C-terminal" evidence="2">
    <location>
        <begin position="28"/>
        <end position="162"/>
    </location>
</feature>